<dbReference type="PANTHER" id="PTHR45892:SF1">
    <property type="entry name" value="AMINOACYLASE-1"/>
    <property type="match status" value="1"/>
</dbReference>
<dbReference type="FunFam" id="3.40.630.10:FF:000019">
    <property type="entry name" value="Aminoacylase 1"/>
    <property type="match status" value="1"/>
</dbReference>
<feature type="domain" description="Peptidase M20 dimerisation" evidence="11">
    <location>
        <begin position="233"/>
        <end position="341"/>
    </location>
</feature>
<dbReference type="Pfam" id="PF01546">
    <property type="entry name" value="Peptidase_M20"/>
    <property type="match status" value="1"/>
</dbReference>
<evidence type="ECO:0000256" key="6">
    <source>
        <dbReference type="ARBA" id="ARBA00022801"/>
    </source>
</evidence>
<dbReference type="EC" id="3.5.1.14" evidence="3"/>
<dbReference type="GO" id="GO:0004046">
    <property type="term" value="F:aminoacylase activity"/>
    <property type="evidence" value="ECO:0007669"/>
    <property type="project" value="UniProtKB-EC"/>
</dbReference>
<evidence type="ECO:0000256" key="2">
    <source>
        <dbReference type="ARBA" id="ARBA00006247"/>
    </source>
</evidence>
<dbReference type="PANTHER" id="PTHR45892">
    <property type="entry name" value="AMINOACYLASE-1"/>
    <property type="match status" value="1"/>
</dbReference>
<feature type="binding site" evidence="10">
    <location>
        <position position="123"/>
    </location>
    <ligand>
        <name>Zn(2+)</name>
        <dbReference type="ChEBI" id="CHEBI:29105"/>
        <label>1</label>
    </ligand>
</feature>
<protein>
    <recommendedName>
        <fullName evidence="3">N-acyl-aliphatic-L-amino acid amidohydrolase</fullName>
        <ecNumber evidence="3">3.5.1.14</ecNumber>
    </recommendedName>
    <alternativeName>
        <fullName evidence="8">N-acyl-L-amino-acid amidohydrolase</fullName>
    </alternativeName>
</protein>
<dbReference type="SUPFAM" id="SSF53187">
    <property type="entry name" value="Zn-dependent exopeptidases"/>
    <property type="match status" value="1"/>
</dbReference>
<sequence>MKRQSLEMSIIACGGRKFLCHWLIVEPFRVHICQHGLTSRVTLCLIPTMATEDIAVTRFREYIRIDTEQPNPDYEKAYEFLANYAKELGLEASRVDVLPGRPMVILKLAGSQPQLKSLMLYSHIDVVPTYKDKWTYPPYSATKDANGRIYGRGTQDMKSVGIQYLEAYRKLKAGGKAQFLRTIYFVFGADEEIGGPAMDVFVKSPEFKGLNLGFTLDEGVASETDVYNVYYGERCPWWIEVSFQGTPGHGSRFIENDAATKLQKFLNLAYAFRQEQKDRLNDGKLTLGDVTTINMTQLAGGVQTNVVPDVLKATFDIRVTPAMLDDFEDRLKSWCKQAGPDVTYVFTQKTVIKNLTPTTDADPHWKVFSETLKGLGLKFTTQIFIGATDSRYLRGNGYKSIGFSPMANTPILLHDHDEYLDESVFLKGVDVYVKLIDNLANISAEADSV</sequence>
<dbReference type="PIRSF" id="PIRSF036696">
    <property type="entry name" value="ACY-1"/>
    <property type="match status" value="1"/>
</dbReference>
<feature type="binding site" evidence="10">
    <location>
        <position position="414"/>
    </location>
    <ligand>
        <name>Zn(2+)</name>
        <dbReference type="ChEBI" id="CHEBI:29105"/>
        <label>2</label>
    </ligand>
</feature>
<keyword evidence="7 10" id="KW-0862">Zinc</keyword>
<keyword evidence="6" id="KW-0378">Hydrolase</keyword>
<dbReference type="InterPro" id="IPR052083">
    <property type="entry name" value="Aminoacylase-1_M20A"/>
</dbReference>
<dbReference type="SUPFAM" id="SSF55031">
    <property type="entry name" value="Bacterial exopeptidase dimerisation domain"/>
    <property type="match status" value="1"/>
</dbReference>
<evidence type="ECO:0000256" key="3">
    <source>
        <dbReference type="ARBA" id="ARBA00011913"/>
    </source>
</evidence>
<keyword evidence="4" id="KW-0963">Cytoplasm</keyword>
<dbReference type="PROSITE" id="PS00758">
    <property type="entry name" value="ARGE_DAPE_CPG2_1"/>
    <property type="match status" value="1"/>
</dbReference>
<dbReference type="FunFam" id="3.30.70.360:FF:000005">
    <property type="entry name" value="Putative Aminoacylase-1"/>
    <property type="match status" value="1"/>
</dbReference>
<dbReference type="WBParaSite" id="Pan_g2157.t1">
    <property type="protein sequence ID" value="Pan_g2157.t1"/>
    <property type="gene ID" value="Pan_g2157"/>
</dbReference>
<dbReference type="Gene3D" id="3.40.630.10">
    <property type="entry name" value="Zn peptidases"/>
    <property type="match status" value="1"/>
</dbReference>
<dbReference type="FunFam" id="1.10.150.900:FF:000001">
    <property type="entry name" value="Aminoacylase-1, putative"/>
    <property type="match status" value="1"/>
</dbReference>
<feature type="active site" description="Proton acceptor" evidence="9">
    <location>
        <position position="191"/>
    </location>
</feature>
<evidence type="ECO:0000256" key="10">
    <source>
        <dbReference type="PIRSR" id="PIRSR036696-2"/>
    </source>
</evidence>
<dbReference type="InterPro" id="IPR036264">
    <property type="entry name" value="Bact_exopeptidase_dim_dom"/>
</dbReference>
<evidence type="ECO:0000256" key="5">
    <source>
        <dbReference type="ARBA" id="ARBA00022723"/>
    </source>
</evidence>
<proteinExistence type="inferred from homology"/>
<evidence type="ECO:0000313" key="12">
    <source>
        <dbReference type="Proteomes" id="UP000492821"/>
    </source>
</evidence>
<dbReference type="InterPro" id="IPR010159">
    <property type="entry name" value="N-acyl_aa_amidohydrolase"/>
</dbReference>
<reference evidence="12" key="1">
    <citation type="journal article" date="2013" name="Genetics">
        <title>The draft genome and transcriptome of Panagrellus redivivus are shaped by the harsh demands of a free-living lifestyle.</title>
        <authorList>
            <person name="Srinivasan J."/>
            <person name="Dillman A.R."/>
            <person name="Macchietto M.G."/>
            <person name="Heikkinen L."/>
            <person name="Lakso M."/>
            <person name="Fracchia K.M."/>
            <person name="Antoshechkin I."/>
            <person name="Mortazavi A."/>
            <person name="Wong G."/>
            <person name="Sternberg P.W."/>
        </authorList>
    </citation>
    <scope>NUCLEOTIDE SEQUENCE [LARGE SCALE GENOMIC DNA]</scope>
    <source>
        <strain evidence="12">MT8872</strain>
    </source>
</reference>
<dbReference type="Gene3D" id="1.10.150.900">
    <property type="match status" value="1"/>
</dbReference>
<dbReference type="InterPro" id="IPR002933">
    <property type="entry name" value="Peptidase_M20"/>
</dbReference>
<feature type="binding site" evidence="10">
    <location>
        <position position="218"/>
    </location>
    <ligand>
        <name>Zn(2+)</name>
        <dbReference type="ChEBI" id="CHEBI:29105"/>
        <label>1</label>
    </ligand>
</feature>
<evidence type="ECO:0000259" key="11">
    <source>
        <dbReference type="Pfam" id="PF07687"/>
    </source>
</evidence>
<organism evidence="12 13">
    <name type="scientific">Panagrellus redivivus</name>
    <name type="common">Microworm</name>
    <dbReference type="NCBI Taxonomy" id="6233"/>
    <lineage>
        <taxon>Eukaryota</taxon>
        <taxon>Metazoa</taxon>
        <taxon>Ecdysozoa</taxon>
        <taxon>Nematoda</taxon>
        <taxon>Chromadorea</taxon>
        <taxon>Rhabditida</taxon>
        <taxon>Tylenchina</taxon>
        <taxon>Panagrolaimomorpha</taxon>
        <taxon>Panagrolaimoidea</taxon>
        <taxon>Panagrolaimidae</taxon>
        <taxon>Panagrellus</taxon>
    </lineage>
</organism>
<dbReference type="GO" id="GO:0006520">
    <property type="term" value="P:amino acid metabolic process"/>
    <property type="evidence" value="ECO:0007669"/>
    <property type="project" value="InterPro"/>
</dbReference>
<evidence type="ECO:0000256" key="1">
    <source>
        <dbReference type="ARBA" id="ARBA00004496"/>
    </source>
</evidence>
<name>A0A7E4VIH8_PANRE</name>
<feature type="binding site" evidence="10">
    <location>
        <position position="192"/>
    </location>
    <ligand>
        <name>Zn(2+)</name>
        <dbReference type="ChEBI" id="CHEBI:29105"/>
        <label>2</label>
    </ligand>
</feature>
<comment type="similarity">
    <text evidence="2">Belongs to the peptidase M20A family.</text>
</comment>
<reference evidence="13" key="2">
    <citation type="submission" date="2020-10" db="UniProtKB">
        <authorList>
            <consortium name="WormBaseParasite"/>
        </authorList>
    </citation>
    <scope>IDENTIFICATION</scope>
</reference>
<dbReference type="Proteomes" id="UP000492821">
    <property type="component" value="Unassembled WGS sequence"/>
</dbReference>
<evidence type="ECO:0000256" key="4">
    <source>
        <dbReference type="ARBA" id="ARBA00022490"/>
    </source>
</evidence>
<dbReference type="GO" id="GO:0046872">
    <property type="term" value="F:metal ion binding"/>
    <property type="evidence" value="ECO:0007669"/>
    <property type="project" value="UniProtKB-KW"/>
</dbReference>
<feature type="binding site" evidence="10">
    <location>
        <position position="156"/>
    </location>
    <ligand>
        <name>Zn(2+)</name>
        <dbReference type="ChEBI" id="CHEBI:29105"/>
        <label>1</label>
    </ligand>
</feature>
<evidence type="ECO:0000256" key="8">
    <source>
        <dbReference type="ARBA" id="ARBA00029656"/>
    </source>
</evidence>
<dbReference type="InterPro" id="IPR011650">
    <property type="entry name" value="Peptidase_M20_dimer"/>
</dbReference>
<feature type="active site" evidence="9">
    <location>
        <position position="125"/>
    </location>
</feature>
<dbReference type="PROSITE" id="PS00759">
    <property type="entry name" value="ARGE_DAPE_CPG2_2"/>
    <property type="match status" value="1"/>
</dbReference>
<dbReference type="InterPro" id="IPR001261">
    <property type="entry name" value="ArgE/DapE_CS"/>
</dbReference>
<evidence type="ECO:0000256" key="9">
    <source>
        <dbReference type="PIRSR" id="PIRSR036696-1"/>
    </source>
</evidence>
<evidence type="ECO:0000256" key="7">
    <source>
        <dbReference type="ARBA" id="ARBA00022833"/>
    </source>
</evidence>
<comment type="cofactor">
    <cofactor evidence="10">
        <name>Zn(2+)</name>
        <dbReference type="ChEBI" id="CHEBI:29105"/>
    </cofactor>
    <text evidence="10">Binds 2 Zn(2+) ions per subunit.</text>
</comment>
<comment type="subcellular location">
    <subcellularLocation>
        <location evidence="1">Cytoplasm</location>
    </subcellularLocation>
</comment>
<keyword evidence="12" id="KW-1185">Reference proteome</keyword>
<dbReference type="GO" id="GO:0005737">
    <property type="term" value="C:cytoplasm"/>
    <property type="evidence" value="ECO:0007669"/>
    <property type="project" value="UniProtKB-SubCell"/>
</dbReference>
<dbReference type="AlphaFoldDB" id="A0A7E4VIH8"/>
<dbReference type="Gene3D" id="3.30.70.360">
    <property type="match status" value="1"/>
</dbReference>
<feature type="binding site" evidence="10">
    <location>
        <position position="156"/>
    </location>
    <ligand>
        <name>Zn(2+)</name>
        <dbReference type="ChEBI" id="CHEBI:29105"/>
        <label>2</label>
    </ligand>
</feature>
<evidence type="ECO:0000313" key="13">
    <source>
        <dbReference type="WBParaSite" id="Pan_g2157.t1"/>
    </source>
</evidence>
<dbReference type="Pfam" id="PF07687">
    <property type="entry name" value="M20_dimer"/>
    <property type="match status" value="1"/>
</dbReference>
<dbReference type="NCBIfam" id="TIGR01880">
    <property type="entry name" value="Ac-peptdase-euk"/>
    <property type="match status" value="1"/>
</dbReference>
<accession>A0A7E4VIH8</accession>
<keyword evidence="5 10" id="KW-0479">Metal-binding</keyword>